<evidence type="ECO:0000256" key="8">
    <source>
        <dbReference type="RuleBase" id="RU361156"/>
    </source>
</evidence>
<evidence type="ECO:0000256" key="7">
    <source>
        <dbReference type="ARBA" id="ARBA00023180"/>
    </source>
</evidence>
<dbReference type="PANTHER" id="PTHR11802:SF350">
    <property type="entry name" value="CARBOXYPEPTIDASE"/>
    <property type="match status" value="1"/>
</dbReference>
<feature type="chain" id="PRO_5027140242" description="Carboxypeptidase" evidence="8">
    <location>
        <begin position="24"/>
        <end position="1029"/>
    </location>
</feature>
<evidence type="ECO:0000256" key="3">
    <source>
        <dbReference type="ARBA" id="ARBA00022525"/>
    </source>
</evidence>
<proteinExistence type="inferred from homology"/>
<keyword evidence="8" id="KW-0732">Signal</keyword>
<dbReference type="PROSITE" id="PS00131">
    <property type="entry name" value="CARBOXYPEPT_SER_SER"/>
    <property type="match status" value="2"/>
</dbReference>
<accession>A0A6L2NBR2</accession>
<dbReference type="AlphaFoldDB" id="A0A6L2NBR2"/>
<sequence>MVFPPSILCLCIIFLLFISSSSTRTDFSTLSSLEFSQSLKKNGQKLIEDLNLHPNLEVDLFKAYNNNSNDELNFSEFGIAEKRLQLHVLGDSGATVHDLAQHAGYFRIKHTVDARRAKCDPVVIWLTGGPGCASELALFYENGPFKLTKNLSLIWNDYGWDKVSNIIFVDQPTGTGFSYSSSDQDTRHDETGVSNDLYKFLQAFFKAHPDYVKNDFYITGESYAGHYIPALATRINRGNKSKRRIHINLKGFAIGNGLTNPEIQYPAYTDYALANNIISVSDYNSLNTKMPGCIQEIKQCGMNTSICYSAFRTCQRILEDVIYSTKNINYYDIRKKCEGNLCYDFSEVEKFLSETSVKTALGVPSSIQFVSCNHTVYEAMIDDWMRNLEVGIPALLEQNIQFLVYAGEYDLICNWLGNWRWVYAMPWSGQKEFVAASNVSFLIEGKEAGILKNHGPLTFLKVRNAGHLVPMDQPEAALKMLDHSPISSATSLHTRTGYELIEALNLHPRHDVSIFKPNTSDSVSITNSRIVEKPLRLPVLGESGASVHDLAHLAGYVRIKHTIGGRMFYYFFQSRNKKDAPVVIWLTGGPGCSSAIGLFYENGPFHLTKNLSLVWNDYGWDKVANMIYIDQPIGTGFSYTSSEKDIRHDEKGVSDDLYDFLQHPDYVKNDLYITGESYGGHYIPAFAARINKGNKNKEGIHLNLKGFAIGNGLTEPGPQFGADPDFAFYNKLINEDDYIRIRQMVPECTKAATKCGTNGTESCLDASNKCWIILHTILSINPVCVYDIRSKKCYDLSAVNEFLNIPSVKKALGVPKGLYYTTCSRMVNQAFRADIMRNLEVGLPDLLEDGIKMLIYVGKYDLVCNLLGNIRWVTAMKWSGQSGFEASEISEFNVDGKLAGLLKSHGPFTFLEVRDAGHMVPMDQPKASLQMLKMWMNGKLNPVVNQAMRADIMRNLEVGLPELLKEGVKMLIYAGIWFCLQLDGKEAGALKNHGPLTFLKVHNVGHMVPVDQPKASFQMLKKWMDGKLK</sequence>
<comment type="similarity">
    <text evidence="2 8">Belongs to the peptidase S10 family.</text>
</comment>
<dbReference type="InterPro" id="IPR018202">
    <property type="entry name" value="Ser_caboxypep_ser_AS"/>
</dbReference>
<reference evidence="9" key="1">
    <citation type="journal article" date="2019" name="Sci. Rep.">
        <title>Draft genome of Tanacetum cinerariifolium, the natural source of mosquito coil.</title>
        <authorList>
            <person name="Yamashiro T."/>
            <person name="Shiraishi A."/>
            <person name="Satake H."/>
            <person name="Nakayama K."/>
        </authorList>
    </citation>
    <scope>NUCLEOTIDE SEQUENCE</scope>
</reference>
<dbReference type="Pfam" id="PF00450">
    <property type="entry name" value="Peptidase_S10"/>
    <property type="match status" value="3"/>
</dbReference>
<dbReference type="InterPro" id="IPR029058">
    <property type="entry name" value="AB_hydrolase_fold"/>
</dbReference>
<keyword evidence="4 8" id="KW-0121">Carboxypeptidase</keyword>
<keyword evidence="7" id="KW-0325">Glycoprotein</keyword>
<evidence type="ECO:0000313" key="9">
    <source>
        <dbReference type="EMBL" id="GEU83631.1"/>
    </source>
</evidence>
<name>A0A6L2NBR2_TANCI</name>
<evidence type="ECO:0000256" key="6">
    <source>
        <dbReference type="ARBA" id="ARBA00022801"/>
    </source>
</evidence>
<dbReference type="PROSITE" id="PS00560">
    <property type="entry name" value="CARBOXYPEPT_SER_HIS"/>
    <property type="match status" value="3"/>
</dbReference>
<dbReference type="EMBL" id="BKCJ010008720">
    <property type="protein sequence ID" value="GEU83631.1"/>
    <property type="molecule type" value="Genomic_DNA"/>
</dbReference>
<evidence type="ECO:0000256" key="2">
    <source>
        <dbReference type="ARBA" id="ARBA00009431"/>
    </source>
</evidence>
<comment type="subcellular location">
    <subcellularLocation>
        <location evidence="1">Secreted</location>
    </subcellularLocation>
</comment>
<protein>
    <recommendedName>
        <fullName evidence="8">Carboxypeptidase</fullName>
        <ecNumber evidence="8">3.4.16.-</ecNumber>
    </recommendedName>
</protein>
<evidence type="ECO:0000256" key="1">
    <source>
        <dbReference type="ARBA" id="ARBA00004613"/>
    </source>
</evidence>
<dbReference type="Gene3D" id="3.40.50.1820">
    <property type="entry name" value="alpha/beta hydrolase"/>
    <property type="match status" value="3"/>
</dbReference>
<dbReference type="PRINTS" id="PR00724">
    <property type="entry name" value="CRBOXYPTASEC"/>
</dbReference>
<dbReference type="PANTHER" id="PTHR11802">
    <property type="entry name" value="SERINE PROTEASE FAMILY S10 SERINE CARBOXYPEPTIDASE"/>
    <property type="match status" value="1"/>
</dbReference>
<feature type="signal peptide" evidence="8">
    <location>
        <begin position="1"/>
        <end position="23"/>
    </location>
</feature>
<dbReference type="InterPro" id="IPR033124">
    <property type="entry name" value="Ser_caboxypep_his_AS"/>
</dbReference>
<dbReference type="EC" id="3.4.16.-" evidence="8"/>
<dbReference type="GO" id="GO:0004185">
    <property type="term" value="F:serine-type carboxypeptidase activity"/>
    <property type="evidence" value="ECO:0007669"/>
    <property type="project" value="UniProtKB-UniRule"/>
</dbReference>
<dbReference type="GO" id="GO:0006508">
    <property type="term" value="P:proteolysis"/>
    <property type="evidence" value="ECO:0007669"/>
    <property type="project" value="UniProtKB-KW"/>
</dbReference>
<dbReference type="InterPro" id="IPR001563">
    <property type="entry name" value="Peptidase_S10"/>
</dbReference>
<gene>
    <name evidence="9" type="ORF">Tci_055609</name>
</gene>
<keyword evidence="6 8" id="KW-0378">Hydrolase</keyword>
<dbReference type="SUPFAM" id="SSF53474">
    <property type="entry name" value="alpha/beta-Hydrolases"/>
    <property type="match status" value="3"/>
</dbReference>
<evidence type="ECO:0000256" key="4">
    <source>
        <dbReference type="ARBA" id="ARBA00022645"/>
    </source>
</evidence>
<evidence type="ECO:0000256" key="5">
    <source>
        <dbReference type="ARBA" id="ARBA00022670"/>
    </source>
</evidence>
<dbReference type="GO" id="GO:0005773">
    <property type="term" value="C:vacuole"/>
    <property type="evidence" value="ECO:0007669"/>
    <property type="project" value="TreeGrafter"/>
</dbReference>
<dbReference type="GO" id="GO:0005576">
    <property type="term" value="C:extracellular region"/>
    <property type="evidence" value="ECO:0007669"/>
    <property type="project" value="UniProtKB-SubCell"/>
</dbReference>
<comment type="caution">
    <text evidence="9">The sequence shown here is derived from an EMBL/GenBank/DDBJ whole genome shotgun (WGS) entry which is preliminary data.</text>
</comment>
<keyword evidence="5 8" id="KW-0645">Protease</keyword>
<organism evidence="9">
    <name type="scientific">Tanacetum cinerariifolium</name>
    <name type="common">Dalmatian daisy</name>
    <name type="synonym">Chrysanthemum cinerariifolium</name>
    <dbReference type="NCBI Taxonomy" id="118510"/>
    <lineage>
        <taxon>Eukaryota</taxon>
        <taxon>Viridiplantae</taxon>
        <taxon>Streptophyta</taxon>
        <taxon>Embryophyta</taxon>
        <taxon>Tracheophyta</taxon>
        <taxon>Spermatophyta</taxon>
        <taxon>Magnoliopsida</taxon>
        <taxon>eudicotyledons</taxon>
        <taxon>Gunneridae</taxon>
        <taxon>Pentapetalae</taxon>
        <taxon>asterids</taxon>
        <taxon>campanulids</taxon>
        <taxon>Asterales</taxon>
        <taxon>Asteraceae</taxon>
        <taxon>Asteroideae</taxon>
        <taxon>Anthemideae</taxon>
        <taxon>Anthemidinae</taxon>
        <taxon>Tanacetum</taxon>
    </lineage>
</organism>
<keyword evidence="3" id="KW-0964">Secreted</keyword>